<gene>
    <name evidence="3" type="ORF">BDV96DRAFT_655003</name>
</gene>
<dbReference type="Gene3D" id="3.40.50.1820">
    <property type="entry name" value="alpha/beta hydrolase"/>
    <property type="match status" value="1"/>
</dbReference>
<feature type="region of interest" description="Disordered" evidence="1">
    <location>
        <begin position="153"/>
        <end position="184"/>
    </location>
</feature>
<accession>A0A6A5YIU8</accession>
<dbReference type="Proteomes" id="UP000799770">
    <property type="component" value="Unassembled WGS sequence"/>
</dbReference>
<evidence type="ECO:0000313" key="3">
    <source>
        <dbReference type="EMBL" id="KAF2106131.1"/>
    </source>
</evidence>
<dbReference type="EMBL" id="ML977366">
    <property type="protein sequence ID" value="KAF2106131.1"/>
    <property type="molecule type" value="Genomic_DNA"/>
</dbReference>
<dbReference type="SUPFAM" id="SSF53474">
    <property type="entry name" value="alpha/beta-Hydrolases"/>
    <property type="match status" value="1"/>
</dbReference>
<feature type="compositionally biased region" description="Polar residues" evidence="1">
    <location>
        <begin position="319"/>
        <end position="329"/>
    </location>
</feature>
<reference evidence="3" key="1">
    <citation type="journal article" date="2020" name="Stud. Mycol.">
        <title>101 Dothideomycetes genomes: a test case for predicting lifestyles and emergence of pathogens.</title>
        <authorList>
            <person name="Haridas S."/>
            <person name="Albert R."/>
            <person name="Binder M."/>
            <person name="Bloem J."/>
            <person name="Labutti K."/>
            <person name="Salamov A."/>
            <person name="Andreopoulos B."/>
            <person name="Baker S."/>
            <person name="Barry K."/>
            <person name="Bills G."/>
            <person name="Bluhm B."/>
            <person name="Cannon C."/>
            <person name="Castanera R."/>
            <person name="Culley D."/>
            <person name="Daum C."/>
            <person name="Ezra D."/>
            <person name="Gonzalez J."/>
            <person name="Henrissat B."/>
            <person name="Kuo A."/>
            <person name="Liang C."/>
            <person name="Lipzen A."/>
            <person name="Lutzoni F."/>
            <person name="Magnuson J."/>
            <person name="Mondo S."/>
            <person name="Nolan M."/>
            <person name="Ohm R."/>
            <person name="Pangilinan J."/>
            <person name="Park H.-J."/>
            <person name="Ramirez L."/>
            <person name="Alfaro M."/>
            <person name="Sun H."/>
            <person name="Tritt A."/>
            <person name="Yoshinaga Y."/>
            <person name="Zwiers L.-H."/>
            <person name="Turgeon B."/>
            <person name="Goodwin S."/>
            <person name="Spatafora J."/>
            <person name="Crous P."/>
            <person name="Grigoriev I."/>
        </authorList>
    </citation>
    <scope>NUCLEOTIDE SEQUENCE</scope>
    <source>
        <strain evidence="3">CBS 627.86</strain>
    </source>
</reference>
<dbReference type="OrthoDB" id="3248508at2759"/>
<dbReference type="PANTHER" id="PTHR47842">
    <property type="entry name" value="EXPRESSED PROTEIN"/>
    <property type="match status" value="1"/>
</dbReference>
<protein>
    <recommendedName>
        <fullName evidence="2">AB hydrolase-1 domain-containing protein</fullName>
    </recommendedName>
</protein>
<dbReference type="Pfam" id="PF12697">
    <property type="entry name" value="Abhydrolase_6"/>
    <property type="match status" value="1"/>
</dbReference>
<dbReference type="AlphaFoldDB" id="A0A6A5YIU8"/>
<evidence type="ECO:0000313" key="4">
    <source>
        <dbReference type="Proteomes" id="UP000799770"/>
    </source>
</evidence>
<organism evidence="3 4">
    <name type="scientific">Lophiotrema nucula</name>
    <dbReference type="NCBI Taxonomy" id="690887"/>
    <lineage>
        <taxon>Eukaryota</taxon>
        <taxon>Fungi</taxon>
        <taxon>Dikarya</taxon>
        <taxon>Ascomycota</taxon>
        <taxon>Pezizomycotina</taxon>
        <taxon>Dothideomycetes</taxon>
        <taxon>Pleosporomycetidae</taxon>
        <taxon>Pleosporales</taxon>
        <taxon>Lophiotremataceae</taxon>
        <taxon>Lophiotrema</taxon>
    </lineage>
</organism>
<feature type="compositionally biased region" description="Polar residues" evidence="1">
    <location>
        <begin position="519"/>
        <end position="555"/>
    </location>
</feature>
<dbReference type="InterPro" id="IPR029058">
    <property type="entry name" value="AB_hydrolase_fold"/>
</dbReference>
<keyword evidence="4" id="KW-1185">Reference proteome</keyword>
<dbReference type="PANTHER" id="PTHR47842:SF3">
    <property type="entry name" value="DUF676 DOMAIN-CONTAINING PROTEIN"/>
    <property type="match status" value="1"/>
</dbReference>
<sequence>MASHDPRSSSTQSLVPEPHWEESGRRRLLLVFIHGFMGNETSFQSFPAHVHNLVSITLADSHVVHTKIYPKYRSRYSMEIARDDFSKWLAPHETPLTDVVLLGHSMGGLLAADIALVFRHHIIGIVNFDVPFLGMHPGIIKAGLGSIFNPAPPPQHQAIAGSESNEGKRPSRMGTLFNPKPSDPNYNPSFYNDVHLPARKGWENALHFMNKHSNGLIKASKGLVKSHLEFGGEMADYHGLKDRYAKIRALDEDDERVRQYANPGVRSPPRVRFVNYYTASTGRPKKPKSKSPSPSRPSSRGPGQDSSSEAAHEPEPHLTLTTKPSSLGTVSPRISVEEYREDEIVPVSPEEPLSAVSPMAEPMSDTESVAEHHGPDLQGPDLPDIPPIPKEPAFVDIAQYTDRNERKAAEREHDQALKEYRRAVKARNNVIKERDKIQERWEKQKQKEAKNAAKDDKSAVKEDKIDSGHETDRLEEEIGAMQLGAEHQAYDGKGSSPYGSFEFSQSKVLAQAPPDDRSSITGSTAPSTAYTDSTSTLPLSQQDTNMTTPDESTSPPKKKRYKKFCMLPPKDNNGNKDPTWIRVFMENMDEVVAHTSLFFMSETYERLVGDVGDRIEEWVREAESMRLVRDLEGM</sequence>
<feature type="region of interest" description="Disordered" evidence="1">
    <location>
        <begin position="276"/>
        <end position="390"/>
    </location>
</feature>
<feature type="region of interest" description="Disordered" evidence="1">
    <location>
        <begin position="427"/>
        <end position="560"/>
    </location>
</feature>
<evidence type="ECO:0000259" key="2">
    <source>
        <dbReference type="Pfam" id="PF12697"/>
    </source>
</evidence>
<feature type="compositionally biased region" description="Low complexity" evidence="1">
    <location>
        <begin position="290"/>
        <end position="303"/>
    </location>
</feature>
<feature type="compositionally biased region" description="Basic and acidic residues" evidence="1">
    <location>
        <begin position="430"/>
        <end position="472"/>
    </location>
</feature>
<proteinExistence type="predicted"/>
<feature type="domain" description="AB hydrolase-1" evidence="2">
    <location>
        <begin position="30"/>
        <end position="161"/>
    </location>
</feature>
<name>A0A6A5YIU8_9PLEO</name>
<evidence type="ECO:0000256" key="1">
    <source>
        <dbReference type="SAM" id="MobiDB-lite"/>
    </source>
</evidence>
<dbReference type="InterPro" id="IPR000073">
    <property type="entry name" value="AB_hydrolase_1"/>
</dbReference>